<organism evidence="1">
    <name type="scientific">uncultured Phycisphaerae bacterium</name>
    <dbReference type="NCBI Taxonomy" id="904963"/>
    <lineage>
        <taxon>Bacteria</taxon>
        <taxon>Pseudomonadati</taxon>
        <taxon>Planctomycetota</taxon>
        <taxon>Phycisphaerae</taxon>
        <taxon>environmental samples</taxon>
    </lineage>
</organism>
<evidence type="ECO:0000313" key="1">
    <source>
        <dbReference type="EMBL" id="CAA9415308.1"/>
    </source>
</evidence>
<dbReference type="EMBL" id="CADCUQ010000574">
    <property type="protein sequence ID" value="CAA9415308.1"/>
    <property type="molecule type" value="Genomic_DNA"/>
</dbReference>
<accession>A0A6J4PH19</accession>
<feature type="non-terminal residue" evidence="1">
    <location>
        <position position="45"/>
    </location>
</feature>
<gene>
    <name evidence="1" type="ORF">AVDCRST_MAG64-2560</name>
</gene>
<name>A0A6J4PH19_9BACT</name>
<protein>
    <submittedName>
        <fullName evidence="1">Uncharacterized protein</fullName>
    </submittedName>
</protein>
<reference evidence="1" key="1">
    <citation type="submission" date="2020-02" db="EMBL/GenBank/DDBJ databases">
        <authorList>
            <person name="Meier V. D."/>
        </authorList>
    </citation>
    <scope>NUCLEOTIDE SEQUENCE</scope>
    <source>
        <strain evidence="1">AVDCRST_MAG64</strain>
    </source>
</reference>
<proteinExistence type="predicted"/>
<dbReference type="AlphaFoldDB" id="A0A6J4PH19"/>
<sequence>MAIQAPKSFAMNLREYPRWFGTSFGRSLPAGLDFVWTRISRGGGS</sequence>